<dbReference type="EMBL" id="CAKLPY010000006">
    <property type="protein sequence ID" value="CAH0997776.1"/>
    <property type="molecule type" value="Genomic_DNA"/>
</dbReference>
<dbReference type="InterPro" id="IPR034660">
    <property type="entry name" value="DinB/YfiT-like"/>
</dbReference>
<dbReference type="InterPro" id="IPR024775">
    <property type="entry name" value="DinB-like"/>
</dbReference>
<reference evidence="2" key="1">
    <citation type="submission" date="2021-12" db="EMBL/GenBank/DDBJ databases">
        <authorList>
            <person name="Rodrigo-Torres L."/>
            <person name="Arahal R. D."/>
            <person name="Lucena T."/>
        </authorList>
    </citation>
    <scope>NUCLEOTIDE SEQUENCE</scope>
    <source>
        <strain evidence="2">CECT 8858</strain>
    </source>
</reference>
<name>A0ABN8F2U0_9BACT</name>
<dbReference type="RefSeq" id="WP_238808583.1">
    <property type="nucleotide sequence ID" value="NZ_CAKLPY010000006.1"/>
</dbReference>
<feature type="domain" description="DinB-like" evidence="1">
    <location>
        <begin position="34"/>
        <end position="186"/>
    </location>
</feature>
<evidence type="ECO:0000259" key="1">
    <source>
        <dbReference type="Pfam" id="PF12867"/>
    </source>
</evidence>
<evidence type="ECO:0000313" key="2">
    <source>
        <dbReference type="EMBL" id="CAH0997776.1"/>
    </source>
</evidence>
<sequence>MKKIIFIISILTASLSGFSQTTESNDLKVVLENLTRTKVDLIKATENLSTAQWNFKESAERWSIAEIVEHLSIWEILWNKELQVMTQNKPQPELRATCQPDSYYKEFIMEEKQHVSADITHPKGFIKDQNTIVWFTKFRDINIKFAENLKIDMRDYFERTATQNPRNMYNVYIYVSGHIDRHIRQINKVKAHPNYPK</sequence>
<evidence type="ECO:0000313" key="3">
    <source>
        <dbReference type="Proteomes" id="UP000837932"/>
    </source>
</evidence>
<keyword evidence="3" id="KW-1185">Reference proteome</keyword>
<comment type="caution">
    <text evidence="2">The sequence shown here is derived from an EMBL/GenBank/DDBJ whole genome shotgun (WGS) entry which is preliminary data.</text>
</comment>
<protein>
    <recommendedName>
        <fullName evidence="1">DinB-like domain-containing protein</fullName>
    </recommendedName>
</protein>
<dbReference type="Gene3D" id="1.20.120.450">
    <property type="entry name" value="dinb family like domain"/>
    <property type="match status" value="1"/>
</dbReference>
<dbReference type="SUPFAM" id="SSF109854">
    <property type="entry name" value="DinB/YfiT-like putative metalloenzymes"/>
    <property type="match status" value="1"/>
</dbReference>
<accession>A0ABN8F2U0</accession>
<organism evidence="2 3">
    <name type="scientific">Emticicia aquatica</name>
    <dbReference type="NCBI Taxonomy" id="1681835"/>
    <lineage>
        <taxon>Bacteria</taxon>
        <taxon>Pseudomonadati</taxon>
        <taxon>Bacteroidota</taxon>
        <taxon>Cytophagia</taxon>
        <taxon>Cytophagales</taxon>
        <taxon>Leadbetterellaceae</taxon>
        <taxon>Emticicia</taxon>
    </lineage>
</organism>
<gene>
    <name evidence="2" type="ORF">EMA8858_03910</name>
</gene>
<proteinExistence type="predicted"/>
<dbReference type="Proteomes" id="UP000837932">
    <property type="component" value="Unassembled WGS sequence"/>
</dbReference>
<dbReference type="Pfam" id="PF12867">
    <property type="entry name" value="DinB_2"/>
    <property type="match status" value="1"/>
</dbReference>